<evidence type="ECO:0000256" key="1">
    <source>
        <dbReference type="ARBA" id="ARBA00023002"/>
    </source>
</evidence>
<dbReference type="Proteomes" id="UP000265614">
    <property type="component" value="Unassembled WGS sequence"/>
</dbReference>
<accession>A0A3A3ZLT3</accession>
<dbReference type="PANTHER" id="PTHR43539">
    <property type="entry name" value="FLAVIN-BINDING MONOOXYGENASE-LIKE PROTEIN (AFU_ORTHOLOGUE AFUA_4G09220)"/>
    <property type="match status" value="1"/>
</dbReference>
<evidence type="ECO:0000313" key="2">
    <source>
        <dbReference type="EMBL" id="RJK97485.1"/>
    </source>
</evidence>
<sequence>MSSSTADLPVVVVGAGPAGLAAAAHLTGYGVPHVVLEAGDRAGAAVLGWGHVRTFTPWRWLLDRQAAGVLAPTGWVRPEGEVPPTGRELVERYLEPLAAALGTVRTGARVVAVAREGMDKARTTGPDARPLVVRVRRRDGSLEELRARAVLDASGTGERCPLGANGLPALGEAEARAAGLVVGGLPDVLGADRSRFAGRRTLVVGMGHSAAGTLLALARLAEEEPGTELLWAIRSRTPRRLYGGGAADQLPARGAIGSLLRALVASGRVELVPGFRTARLDLVPTADGPAVDVTGSDGWSERTLTGVATVVAATGSRPDLDVLSEVRLDLDPGLEAPRALAPLIDPEHHSCGTVPPHGHHELAQPEPGLWVVGSKSYGRAPTFLVATGNEQVRSVVAALAGDTAAADEVRLDLPATGVCSTDLRPDPEPAACCG</sequence>
<evidence type="ECO:0000313" key="3">
    <source>
        <dbReference type="Proteomes" id="UP000265614"/>
    </source>
</evidence>
<dbReference type="EMBL" id="QZEZ01000001">
    <property type="protein sequence ID" value="RJK97485.1"/>
    <property type="molecule type" value="Genomic_DNA"/>
</dbReference>
<dbReference type="PANTHER" id="PTHR43539:SF78">
    <property type="entry name" value="FLAVIN-CONTAINING MONOOXYGENASE"/>
    <property type="match status" value="1"/>
</dbReference>
<dbReference type="GO" id="GO:0004497">
    <property type="term" value="F:monooxygenase activity"/>
    <property type="evidence" value="ECO:0007669"/>
    <property type="project" value="TreeGrafter"/>
</dbReference>
<gene>
    <name evidence="2" type="ORF">D5H78_00040</name>
</gene>
<dbReference type="AlphaFoldDB" id="A0A3A3ZLT3"/>
<proteinExistence type="predicted"/>
<organism evidence="2 3">
    <name type="scientific">Vallicoccus soli</name>
    <dbReference type="NCBI Taxonomy" id="2339232"/>
    <lineage>
        <taxon>Bacteria</taxon>
        <taxon>Bacillati</taxon>
        <taxon>Actinomycetota</taxon>
        <taxon>Actinomycetes</taxon>
        <taxon>Motilibacterales</taxon>
        <taxon>Vallicoccaceae</taxon>
        <taxon>Vallicoccus</taxon>
    </lineage>
</organism>
<reference evidence="2 3" key="1">
    <citation type="submission" date="2018-09" db="EMBL/GenBank/DDBJ databases">
        <title>YIM 75000 draft genome.</title>
        <authorList>
            <person name="Tang S."/>
            <person name="Feng Y."/>
        </authorList>
    </citation>
    <scope>NUCLEOTIDE SEQUENCE [LARGE SCALE GENOMIC DNA]</scope>
    <source>
        <strain evidence="2 3">YIM 75000</strain>
    </source>
</reference>
<dbReference type="Pfam" id="PF13450">
    <property type="entry name" value="NAD_binding_8"/>
    <property type="match status" value="1"/>
</dbReference>
<dbReference type="PRINTS" id="PR00368">
    <property type="entry name" value="FADPNR"/>
</dbReference>
<dbReference type="RefSeq" id="WP_119948384.1">
    <property type="nucleotide sequence ID" value="NZ_QZEZ01000001.1"/>
</dbReference>
<dbReference type="InterPro" id="IPR036188">
    <property type="entry name" value="FAD/NAD-bd_sf"/>
</dbReference>
<keyword evidence="3" id="KW-1185">Reference proteome</keyword>
<keyword evidence="1" id="KW-0560">Oxidoreductase</keyword>
<dbReference type="SUPFAM" id="SSF51905">
    <property type="entry name" value="FAD/NAD(P)-binding domain"/>
    <property type="match status" value="2"/>
</dbReference>
<name>A0A3A3ZLT3_9ACTN</name>
<dbReference type="OrthoDB" id="7279140at2"/>
<dbReference type="GO" id="GO:0050660">
    <property type="term" value="F:flavin adenine dinucleotide binding"/>
    <property type="evidence" value="ECO:0007669"/>
    <property type="project" value="TreeGrafter"/>
</dbReference>
<dbReference type="InterPro" id="IPR050982">
    <property type="entry name" value="Auxin_biosynth/cation_transpt"/>
</dbReference>
<dbReference type="Gene3D" id="3.50.50.60">
    <property type="entry name" value="FAD/NAD(P)-binding domain"/>
    <property type="match status" value="1"/>
</dbReference>
<comment type="caution">
    <text evidence="2">The sequence shown here is derived from an EMBL/GenBank/DDBJ whole genome shotgun (WGS) entry which is preliminary data.</text>
</comment>
<protein>
    <submittedName>
        <fullName evidence="2">Flavoprotein</fullName>
    </submittedName>
</protein>